<dbReference type="Proteomes" id="UP000180235">
    <property type="component" value="Chromosome"/>
</dbReference>
<evidence type="ECO:0000259" key="5">
    <source>
        <dbReference type="PROSITE" id="PS51935"/>
    </source>
</evidence>
<evidence type="ECO:0000256" key="1">
    <source>
        <dbReference type="ARBA" id="ARBA00007074"/>
    </source>
</evidence>
<feature type="domain" description="NlpC/P60" evidence="5">
    <location>
        <begin position="84"/>
        <end position="216"/>
    </location>
</feature>
<dbReference type="Gene3D" id="2.30.30.40">
    <property type="entry name" value="SH3 Domains"/>
    <property type="match status" value="1"/>
</dbReference>
<dbReference type="Gene3D" id="3.90.1720.10">
    <property type="entry name" value="endopeptidase domain like (from Nostoc punctiforme)"/>
    <property type="match status" value="1"/>
</dbReference>
<keyword evidence="3" id="KW-0378">Hydrolase</keyword>
<dbReference type="RefSeq" id="WP_071454977.1">
    <property type="nucleotide sequence ID" value="NZ_CP017675.1"/>
</dbReference>
<keyword evidence="4" id="KW-0788">Thiol protease</keyword>
<dbReference type="KEGG" id="glt:GlitD10_2222"/>
<dbReference type="PANTHER" id="PTHR47053:SF1">
    <property type="entry name" value="MUREIN DD-ENDOPEPTIDASE MEPH-RELATED"/>
    <property type="match status" value="1"/>
</dbReference>
<organism evidence="6 7">
    <name type="scientific">Gloeomargarita lithophora Alchichica-D10</name>
    <dbReference type="NCBI Taxonomy" id="1188229"/>
    <lineage>
        <taxon>Bacteria</taxon>
        <taxon>Bacillati</taxon>
        <taxon>Cyanobacteriota</taxon>
        <taxon>Cyanophyceae</taxon>
        <taxon>Gloeomargaritales</taxon>
        <taxon>Gloeomargaritaceae</taxon>
        <taxon>Gloeomargarita</taxon>
    </lineage>
</organism>
<name>A0A1J0AF55_9CYAN</name>
<dbReference type="AlphaFoldDB" id="A0A1J0AF55"/>
<gene>
    <name evidence="6" type="ORF">GlitD10_2222</name>
</gene>
<dbReference type="STRING" id="1188229.GlitD10_2222"/>
<evidence type="ECO:0000256" key="4">
    <source>
        <dbReference type="ARBA" id="ARBA00022807"/>
    </source>
</evidence>
<evidence type="ECO:0000256" key="2">
    <source>
        <dbReference type="ARBA" id="ARBA00022670"/>
    </source>
</evidence>
<dbReference type="EMBL" id="CP017675">
    <property type="protein sequence ID" value="APB34552.1"/>
    <property type="molecule type" value="Genomic_DNA"/>
</dbReference>
<dbReference type="GO" id="GO:0008234">
    <property type="term" value="F:cysteine-type peptidase activity"/>
    <property type="evidence" value="ECO:0007669"/>
    <property type="project" value="UniProtKB-KW"/>
</dbReference>
<dbReference type="SUPFAM" id="SSF82057">
    <property type="entry name" value="Prokaryotic SH3-related domain"/>
    <property type="match status" value="1"/>
</dbReference>
<accession>A0A1J0AF55</accession>
<evidence type="ECO:0000256" key="3">
    <source>
        <dbReference type="ARBA" id="ARBA00022801"/>
    </source>
</evidence>
<dbReference type="PROSITE" id="PS51935">
    <property type="entry name" value="NLPC_P60"/>
    <property type="match status" value="1"/>
</dbReference>
<dbReference type="PANTHER" id="PTHR47053">
    <property type="entry name" value="MUREIN DD-ENDOPEPTIDASE MEPH-RELATED"/>
    <property type="match status" value="1"/>
</dbReference>
<sequence length="224" mass="24961">MWYRCQRVANLYEAPTGDGLATQAQAGRWLYREPGQPEPNQGERLRVTLAEDDYSGWVDREDWFAIQPTQELYTPPQLNRAAILPRLPLVLSFALQAMGQPHQYLWGGTVEPDFDCSGLVQTAFAQAGIWLPRDAYQQETFVSPIGREILMPGDLVFFGTPQRATHVGIYLGNQQYIHCSGIAQGRNGIGVDSLGDDRGTIGETYAQQWRGAGRVVSSYQPQGI</sequence>
<dbReference type="SUPFAM" id="SSF54001">
    <property type="entry name" value="Cysteine proteinases"/>
    <property type="match status" value="1"/>
</dbReference>
<dbReference type="InterPro" id="IPR051202">
    <property type="entry name" value="Peptidase_C40"/>
</dbReference>
<dbReference type="Pfam" id="PF00877">
    <property type="entry name" value="NLPC_P60"/>
    <property type="match status" value="1"/>
</dbReference>
<keyword evidence="2" id="KW-0645">Protease</keyword>
<dbReference type="GO" id="GO:0006508">
    <property type="term" value="P:proteolysis"/>
    <property type="evidence" value="ECO:0007669"/>
    <property type="project" value="UniProtKB-KW"/>
</dbReference>
<comment type="similarity">
    <text evidence="1">Belongs to the peptidase C40 family.</text>
</comment>
<reference evidence="6 7" key="1">
    <citation type="submission" date="2016-10" db="EMBL/GenBank/DDBJ databases">
        <title>Description of Gloeomargarita lithophora gen. nov., sp. nov., a thylakoid-bearing basal-branching cyanobacterium with intracellular carbonates, and proposal for Gloeomargaritales ord. nov.</title>
        <authorList>
            <person name="Moreira D."/>
            <person name="Tavera R."/>
            <person name="Benzerara K."/>
            <person name="Skouri-Panet F."/>
            <person name="Couradeau E."/>
            <person name="Gerard E."/>
            <person name="Loussert C."/>
            <person name="Novelo E."/>
            <person name="Zivanovic Y."/>
            <person name="Lopez-Garcia P."/>
        </authorList>
    </citation>
    <scope>NUCLEOTIDE SEQUENCE [LARGE SCALE GENOMIC DNA]</scope>
    <source>
        <strain evidence="6 7">D10</strain>
    </source>
</reference>
<protein>
    <submittedName>
        <fullName evidence="6">NLP/P60 protein</fullName>
    </submittedName>
</protein>
<keyword evidence="7" id="KW-1185">Reference proteome</keyword>
<dbReference type="InterPro" id="IPR038765">
    <property type="entry name" value="Papain-like_cys_pep_sf"/>
</dbReference>
<dbReference type="OrthoDB" id="9808890at2"/>
<evidence type="ECO:0000313" key="7">
    <source>
        <dbReference type="Proteomes" id="UP000180235"/>
    </source>
</evidence>
<evidence type="ECO:0000313" key="6">
    <source>
        <dbReference type="EMBL" id="APB34552.1"/>
    </source>
</evidence>
<dbReference type="InterPro" id="IPR000064">
    <property type="entry name" value="NLP_P60_dom"/>
</dbReference>
<proteinExistence type="inferred from homology"/>